<dbReference type="Proteomes" id="UP000693672">
    <property type="component" value="Unassembled WGS sequence"/>
</dbReference>
<gene>
    <name evidence="1" type="ORF">PAESOLCIP111_06670</name>
</gene>
<dbReference type="AlphaFoldDB" id="A0A916KAP4"/>
<dbReference type="EMBL" id="CAJVAS010000082">
    <property type="protein sequence ID" value="CAG7652914.1"/>
    <property type="molecule type" value="Genomic_DNA"/>
</dbReference>
<keyword evidence="2" id="KW-1185">Reference proteome</keyword>
<comment type="caution">
    <text evidence="1">The sequence shown here is derived from an EMBL/GenBank/DDBJ whole genome shotgun (WGS) entry which is preliminary data.</text>
</comment>
<proteinExistence type="predicted"/>
<protein>
    <submittedName>
        <fullName evidence="1">Uncharacterized protein</fullName>
    </submittedName>
</protein>
<accession>A0A916KAP4</accession>
<sequence>MQTVSFKCSLLQMSQFELQRSLFYHKHRVMASQNYGVEVDWILQSKHLLAFMKNLSRFFPKMKETLLVIA</sequence>
<reference evidence="1" key="1">
    <citation type="submission" date="2021-06" db="EMBL/GenBank/DDBJ databases">
        <authorList>
            <person name="Criscuolo A."/>
        </authorList>
    </citation>
    <scope>NUCLEOTIDE SEQUENCE</scope>
    <source>
        <strain evidence="1">CIP111600</strain>
    </source>
</reference>
<name>A0A916KAP4_9BACL</name>
<organism evidence="1 2">
    <name type="scientific">Paenibacillus solanacearum</name>
    <dbReference type="NCBI Taxonomy" id="2048548"/>
    <lineage>
        <taxon>Bacteria</taxon>
        <taxon>Bacillati</taxon>
        <taxon>Bacillota</taxon>
        <taxon>Bacilli</taxon>
        <taxon>Bacillales</taxon>
        <taxon>Paenibacillaceae</taxon>
        <taxon>Paenibacillus</taxon>
    </lineage>
</organism>
<evidence type="ECO:0000313" key="1">
    <source>
        <dbReference type="EMBL" id="CAG7652914.1"/>
    </source>
</evidence>
<evidence type="ECO:0000313" key="2">
    <source>
        <dbReference type="Proteomes" id="UP000693672"/>
    </source>
</evidence>